<evidence type="ECO:0000313" key="4">
    <source>
        <dbReference type="Proteomes" id="UP001320159"/>
    </source>
</evidence>
<dbReference type="InterPro" id="IPR050266">
    <property type="entry name" value="AB_hydrolase_sf"/>
</dbReference>
<dbReference type="InterPro" id="IPR000073">
    <property type="entry name" value="AB_hydrolase_1"/>
</dbReference>
<keyword evidence="4" id="KW-1185">Reference proteome</keyword>
<reference evidence="3 4" key="1">
    <citation type="submission" date="2017-11" db="EMBL/GenBank/DDBJ databases">
        <title>Isolation and Characterization of Family Methanocellaceae Species from Potential Methane Hydrate Area Offshore Southwestern Taiwan.</title>
        <authorList>
            <person name="Zhang W.-L."/>
            <person name="Chen W.-C."/>
            <person name="Lai M.-C."/>
            <person name="Chen S.-C."/>
        </authorList>
    </citation>
    <scope>NUCLEOTIDE SEQUENCE [LARGE SCALE GENOMIC DNA]</scope>
    <source>
        <strain evidence="3 4">CWC-04</strain>
    </source>
</reference>
<organism evidence="3 4">
    <name type="scientific">Methanooceanicella nereidis</name>
    <dbReference type="NCBI Taxonomy" id="2052831"/>
    <lineage>
        <taxon>Archaea</taxon>
        <taxon>Methanobacteriati</taxon>
        <taxon>Methanobacteriota</taxon>
        <taxon>Stenosarchaea group</taxon>
        <taxon>Methanomicrobia</taxon>
        <taxon>Methanocellales</taxon>
        <taxon>Methanocellaceae</taxon>
        <taxon>Methanooceanicella</taxon>
    </lineage>
</organism>
<feature type="transmembrane region" description="Helical" evidence="1">
    <location>
        <begin position="391"/>
        <end position="407"/>
    </location>
</feature>
<gene>
    <name evidence="3" type="ORF">CUJ83_15075</name>
</gene>
<keyword evidence="1" id="KW-1133">Transmembrane helix</keyword>
<feature type="transmembrane region" description="Helical" evidence="1">
    <location>
        <begin position="419"/>
        <end position="441"/>
    </location>
</feature>
<evidence type="ECO:0000259" key="2">
    <source>
        <dbReference type="Pfam" id="PF00561"/>
    </source>
</evidence>
<feature type="transmembrane region" description="Helical" evidence="1">
    <location>
        <begin position="292"/>
        <end position="309"/>
    </location>
</feature>
<proteinExistence type="predicted"/>
<dbReference type="GO" id="GO:0016020">
    <property type="term" value="C:membrane"/>
    <property type="evidence" value="ECO:0007669"/>
    <property type="project" value="TreeGrafter"/>
</dbReference>
<sequence>MDKRAIFTIITVCVLAYIISFYFMLGTFQDIKQEYHHGETPVLLMGPLEKEPLGTVVIAHGFSGNIDMMKSMGASLAQNGYRAILFDLPGHGNSDTGMENDSLYTSFEYVTEHYGGDNFSVAGHSMGSQAAMEYGMMSGSLSCTAISPIFSEVNRTSPKNLLILVGDDDPEHIQKAALNALINGTMQNAEPGMTYGDIDDGTARRLEILPGANHITIIFDTRTYDAMLKWLDSTYNVDREGDYNYNLAYPWFLICSLIALIAYFPISYLLFDHYKQEEYKLKAPAPKAWKPMLTILVSGFIAAILIYLFNPVSLLNIMIADTIIGFLIYTGIIGLIIYTLTGKDKPSGKYPADAILRPLSLAMLMLIYFAVFIGVPASLSVYDLIPDDPRLYLLILIFFLMIPYCMLNELLFRSIDGRMSLATGISARILLVALFTLGALVFGNGSFIMIIMPVMLPLFILLEIFSCYSYRWSGNVLTGAFLNSLIIAWLVVSAFPIGILPI</sequence>
<dbReference type="Proteomes" id="UP001320159">
    <property type="component" value="Unassembled WGS sequence"/>
</dbReference>
<feature type="transmembrane region" description="Helical" evidence="1">
    <location>
        <begin position="315"/>
        <end position="338"/>
    </location>
</feature>
<feature type="domain" description="AB hydrolase-1" evidence="2">
    <location>
        <begin position="55"/>
        <end position="136"/>
    </location>
</feature>
<feature type="transmembrane region" description="Helical" evidence="1">
    <location>
        <begin position="480"/>
        <end position="500"/>
    </location>
</feature>
<dbReference type="PANTHER" id="PTHR43798">
    <property type="entry name" value="MONOACYLGLYCEROL LIPASE"/>
    <property type="match status" value="1"/>
</dbReference>
<name>A0AAP2W8M5_9EURY</name>
<accession>A0AAP2W8M5</accession>
<feature type="transmembrane region" description="Helical" evidence="1">
    <location>
        <begin position="5"/>
        <end position="25"/>
    </location>
</feature>
<feature type="transmembrane region" description="Helical" evidence="1">
    <location>
        <begin position="447"/>
        <end position="468"/>
    </location>
</feature>
<feature type="transmembrane region" description="Helical" evidence="1">
    <location>
        <begin position="359"/>
        <end position="379"/>
    </location>
</feature>
<dbReference type="RefSeq" id="WP_230743323.1">
    <property type="nucleotide sequence ID" value="NZ_PGCK01000017.1"/>
</dbReference>
<dbReference type="Gene3D" id="3.40.50.1820">
    <property type="entry name" value="alpha/beta hydrolase"/>
    <property type="match status" value="1"/>
</dbReference>
<keyword evidence="1" id="KW-0472">Membrane</keyword>
<dbReference type="InterPro" id="IPR029058">
    <property type="entry name" value="AB_hydrolase_fold"/>
</dbReference>
<dbReference type="PANTHER" id="PTHR43798:SF33">
    <property type="entry name" value="HYDROLASE, PUTATIVE (AFU_ORTHOLOGUE AFUA_2G14860)-RELATED"/>
    <property type="match status" value="1"/>
</dbReference>
<evidence type="ECO:0000256" key="1">
    <source>
        <dbReference type="SAM" id="Phobius"/>
    </source>
</evidence>
<evidence type="ECO:0000313" key="3">
    <source>
        <dbReference type="EMBL" id="MCD1296324.1"/>
    </source>
</evidence>
<dbReference type="EMBL" id="PGCK01000017">
    <property type="protein sequence ID" value="MCD1296324.1"/>
    <property type="molecule type" value="Genomic_DNA"/>
</dbReference>
<feature type="transmembrane region" description="Helical" evidence="1">
    <location>
        <begin position="249"/>
        <end position="271"/>
    </location>
</feature>
<dbReference type="Pfam" id="PF00561">
    <property type="entry name" value="Abhydrolase_1"/>
    <property type="match status" value="1"/>
</dbReference>
<comment type="caution">
    <text evidence="3">The sequence shown here is derived from an EMBL/GenBank/DDBJ whole genome shotgun (WGS) entry which is preliminary data.</text>
</comment>
<keyword evidence="1" id="KW-0812">Transmembrane</keyword>
<dbReference type="AlphaFoldDB" id="A0AAP2W8M5"/>
<dbReference type="SUPFAM" id="SSF53474">
    <property type="entry name" value="alpha/beta-Hydrolases"/>
    <property type="match status" value="1"/>
</dbReference>
<protein>
    <recommendedName>
        <fullName evidence="2">AB hydrolase-1 domain-containing protein</fullName>
    </recommendedName>
</protein>